<dbReference type="Pfam" id="PF21726">
    <property type="entry name" value="DUF6862"/>
    <property type="match status" value="1"/>
</dbReference>
<dbReference type="NCBIfam" id="TIGR01901">
    <property type="entry name" value="adhes_NPXG"/>
    <property type="match status" value="1"/>
</dbReference>
<dbReference type="InterPro" id="IPR025157">
    <property type="entry name" value="Hemagglutinin_rpt"/>
</dbReference>
<dbReference type="OrthoDB" id="2664633at2"/>
<evidence type="ECO:0000313" key="3">
    <source>
        <dbReference type="EMBL" id="KAA1184496.1"/>
    </source>
</evidence>
<organism evidence="3 4">
    <name type="scientific">Rhizobium tropici</name>
    <dbReference type="NCBI Taxonomy" id="398"/>
    <lineage>
        <taxon>Bacteria</taxon>
        <taxon>Pseudomonadati</taxon>
        <taxon>Pseudomonadota</taxon>
        <taxon>Alphaproteobacteria</taxon>
        <taxon>Hyphomicrobiales</taxon>
        <taxon>Rhizobiaceae</taxon>
        <taxon>Rhizobium/Agrobacterium group</taxon>
        <taxon>Rhizobium</taxon>
    </lineage>
</organism>
<feature type="region of interest" description="Disordered" evidence="1">
    <location>
        <begin position="3233"/>
        <end position="3253"/>
    </location>
</feature>
<dbReference type="PROSITE" id="PS50065">
    <property type="entry name" value="HMG_COA_REDUCTASE_4"/>
    <property type="match status" value="1"/>
</dbReference>
<proteinExistence type="predicted"/>
<protein>
    <submittedName>
        <fullName evidence="3">Filamentous hemagglutinin N-terminal domain-containing protein</fullName>
    </submittedName>
</protein>
<dbReference type="Pfam" id="PF13332">
    <property type="entry name" value="Fil_haemagg_2"/>
    <property type="match status" value="5"/>
</dbReference>
<dbReference type="SUPFAM" id="SSF51126">
    <property type="entry name" value="Pectin lyase-like"/>
    <property type="match status" value="1"/>
</dbReference>
<dbReference type="Pfam" id="PF05860">
    <property type="entry name" value="TPS"/>
    <property type="match status" value="1"/>
</dbReference>
<feature type="domain" description="Filamentous haemagglutinin FhaB/tRNA nuclease CdiA-like TPS" evidence="2">
    <location>
        <begin position="73"/>
        <end position="195"/>
    </location>
</feature>
<evidence type="ECO:0000256" key="1">
    <source>
        <dbReference type="SAM" id="MobiDB-lite"/>
    </source>
</evidence>
<dbReference type="SMART" id="SM00912">
    <property type="entry name" value="Haemagg_act"/>
    <property type="match status" value="1"/>
</dbReference>
<dbReference type="InterPro" id="IPR011050">
    <property type="entry name" value="Pectin_lyase_fold/virulence"/>
</dbReference>
<accession>A0A5B0WCA8</accession>
<feature type="region of interest" description="Disordered" evidence="1">
    <location>
        <begin position="2981"/>
        <end position="3004"/>
    </location>
</feature>
<sequence length="4219" mass="412984">MSKKIVLVGSRLAANEREVAFDLRSPLLRLGRQSLAVTLSLLLFLQPAIANAQSVSAAGSAPVGNQPGVGAAPNGVPLVDIVTPNGAGLSHNKYDNFNVGTPGLILNNFNGEVGTSNLGGATPGNPNLRNSGPASVILNEVTSGNRSALNGPTEVFGGRADVVIANPNGITCAGCGFINTPRATLTTGVPNIGADGSLSGFSVNGGDVTFEGAGGNFAAAPGAVDLFDVVSRNIHVNAPVYGKTIRLTGGASQYNYATGEATALTATSGTPEYAIDGTALGAMQADRIKVVVTEKGAGVKMSGDMAANAGELTLSADGKISIGNASARDGVTITSKQKVTAAKVTSKAKIAIKADQGVTLATVAADDDIFLSSGSGLLSVTGDTNSAANLMMTSAGGLLAANVTAGGTATLSASVGNIALTGAANSAGALSIATTSGSISTASLQSNQSIALNAGLDIVVAGNVQAQGNVSASGRSVSAGMVVSGINFAATSADPSGNVVLGTTGSLGLTATGGTITTGNLLSAGSLGVSSSGGMSAGSIQVAGDLAITAVSLNAGSMTSRGTLTVNTASGRVDVSGQVLAANNVLISGAAIQAGAIAAGVDFAATSANSGGVVIGSAGTLGLTATTGNIVVDKLLSAGDLTAQAALLQANNITSHGAVRIDGGVNVANQLLSAGNITINGNANGVSAGLLASGVDFAATKANGGNIVLGAGGDLSINDGLGAIQVGTIFSAGTISAVGQTITADTITGQKDIVLSGVASVAANSGRVDITGQVLGGGNVGISGSGIQAGAIVSGVDITATNAAGGSVVLGAPAAGTGNLTLTAAGALSAGTLLSAGNLNASAATVTAGNISAHGDMTIGGAISVTDQILASGNVLISGQSLQARTIVSGIDFDATNRAGGNIALGQTGDLTVSVGGAVAMPTIQAAGAINVSAGAVTSEAITGHKDVTLSGTAAGVNVSNQVLGGGDVAIFGSSISAGSIVSGVDFVRTAAANGNIALTGSGDLTLAASSALNARTLLSAGDLTTNGSTVRAGSMTAHGNMRLDGAISVTDQILGSGNILITGQSLTAQTIVSGIDFDATNAAGGNIVLGQSGNLNVSVNGPVAAPTMQAAGVIDVSGTSVTADSITGHKDISLSGTAAGGVDVTHQVLGGGNVSISGSSIKAGAIVSGVDFVATAAAGGDIVLSQTGDLTLASAGNIDAGTLLSAGALSASGGAVNANAVTAHGAMALNGATTVSGQILGAGNVLITGQSLSAQSVVAGIDFAATDASGGNIVLGQDATIAGNHAGDLTARLSGGFSASTVEVAGATNVNAASVTADTVTGHKDITLTGTTTVNGQVLGGGNVSISGPSIAAGAIVSGVDFTGTAAANGNIVQTSSGDVSLASTGNLTIGTLLSAGSLTAQAIDLTASSITSHGRTDLKASSRVDVSGQVLSAGNLSIDGASLNAGLLVSGVDFAATAANGGNIMLGGAGKTDLTVSGNATAGTILSAGDITAKTANLQAGSVTTHGNVAITGNVDVSNQILAAGDLTIKGGSISAPTLISGIDFDATNAAGGNILLAQSGEINLTASGNIVAGTMLSAGDLTATAANLSADSITSHGKVDIFGNLAATNQVISAGDLTLSGGSISAPVLISGADFAATNARGGGIVLGTAGDINLTASAGITAQTMLSAGTIDASGGSITANAVTGHGDITLAGSNSVNVSGQLLSAGDVLLSGSTVQLGQAVTGVDFAATARSSNGAIALGQSGDLTINAGSASASMLIVAGNLNVAASAFTAENITGHGAVAIGSATSPGAVRINGQLLGASNVSITGSAVSGNVIAAGVDFAAMGQSGAGNVILGQAGNLTLAATAGDVSFNSLVAAGTITANAANNVSANAVAHGDLTITAGNAITLTGQSLASRNANLSARSMTIDTLVSGVDFAATNAAPGGSLMLQRTGAMTLSASSGSISANSLLSGGNLAATATQNIGYSSLQSLGSATLTAPGAIAYTNTTRVGGNLTLNTGAVDLSGSRGSRISGGGTLIVNGSSANLSGSNLVFGGLSLNLSGNADLSNAEVSTVTNAGGSGDIAISAAGLITTANTSLLAAHDLTLNLPSLGNTGQLAAGNNLTFTVSGDFYNSPSGLVFAGNNANLFVGGTLTNDQGAIVANSGLTIQGAAAGQRNAAVTNVSGLIQSGGDMSILTSNLTNKRSTTPTWVTGQLVSSGAVVGTFVLNPAVAGQPFAYLESTDQNMFQLYAGVDPGQFSDYQPLLYSVATLADGTSYHAWTWVSGSGPTEVRPIFDWIKARVPKDANGNPILDPNNPSRYFIVDEVVRSGSDTSTTYTWDPTSNISQSVYEDRFTSALSPEAVIHAGGNLTVDATNLTNSYSRIEAGGGAALKGSTLTNEGVVLNRTTMLTCSAQSACTAYNADGTADPSRNIANGTSIVSGSQVIGGAAGTLKAAGALSLNFGTVNNTSLGSTGGGAAVSAPSTSSDPLSALNGMTAGGALFNVNAALGSFASNGGANVGSGPSLAAVGTTIAGGPTVNGSGLTAAVGASVSSNGVTLASGPSITSGTLTTGGAAINPNSLMGKLTAALGNSGNLAQVLQVNGAELASLAKPQSGGVGGTVPGQIFLFETRAAFLDVSKFYGSSYFIGRVGYTPETKVPFLGDAYFDNQLVDEQMRQLVGDGLGAGSFIPGNNATDQMKTLLDNGVAYAEANGLALGQALTPEQAASLTQSMVIYQTQIVDGAQVLVPVVYLSAADKAKVNGGGAVIAGNSVNIDAGSVNNSGAIAAADGMTINATEIKANGGTFLAGGNMNLNATNGITLAAQTMTIGGQNVVNTNAGVSAAGNLQIAAGGTLSLQGTKIAAGGNAQLSGNNVNLAAVKVDNGGQQNATGARVNAGGNLTIAGTNDVNIIGSSAKAGGDLKVKATDGAVNIVSTDLTRKTDDGYTKTTGTDQQASQLSAGGNLQINANTGVLISGADLTAKGDVGLTSNGDINVTTSQNQSNSTLGKNSSSELTHNGSTIKAGGDLVAKSNSDINVIGSTMAADGMLGLQAQNNVTIAEATDSATLDVKSSSKKSGFLGSTKENASGHLETTTAVGSSVLGEGGATIISGGDTTVSASKVTAGDATRASDLNIQTGGNLIVTAGKDTETERDSAKRKGFLRSGSSSYDGYNETTIGSQLSASGDVNLDAGKAAAILGSKVNADGSLNVSGESVSIIGAQENHQSDSQRKDSGLFVGSGGGFISLYGKNEKQGQQSSTDNVGSTLSAGQDVNLTARTTDLNIMGSSVSADRDINLSAARDVNVAPGAESSSQSEQQKKSGFGLAFSAGGGGFSIGIGAQSTKDSKAQQSDTNAMSTLSAGRDLNISAGHDVNLQATSASAERDVNLFAGNNINLLSANDATNYQEAHEKSFAGVTLTVSSQVGKAAQSIMNSAERLSDSGGVNAVTNTAIAGLGFYQAYKDLQGVYDQYQKSGDIGINVSLTVGASHQENSWSSSSSTPVVTDIRAGRSISMEAENGSITSDGAQILAGYDKNGVPTVSGDPLTGDIFLSAKNGDINLNAATGTTDTSSNNSSWSAGIGVGATFGGGGKGMADLGLVANAGYGKGSADTSGVSHTNTHVNGTGDVTIITNGLELRGATITGNSVTADVKNLTIESQVDTAKAKADQLSLSASTGFGSTSVSGVTQKAKGDAVLVTEQSGIHAGTGGLDINVSGQTSLVGGLITSEAGEGRNSFSTGTLTVADIDTHSTWKADTYGGSIGTGGLSIAPPVKANENKTGQALSAIGGNIPITITDPGHQMQDIGTIRRDTNNTNTSLPGLPDLQNILHDQYKTQADLQAAQATMAGLVATIANQFVDQADTPAELAFWGEGGAGRALLHAIGAGVLGGVNGWEGALKGAAGGATSTLLAPAIDELVAGLLKGTKFEGTQEGQQLALLLGQSLAAVAGATGGGEGAAYGAANYQFNYLNDKQYFQLKSMDMACKVGVGGACDIVQDLQDLDQLTTQQLRSACSADIGSDDCISARRDLGAAISSIGAQGLGLSDTERQLLEGYYAELQSLQRDPTGTKQILDAIAGIVLSSPRAEAALREVQTSGTGSRPVWLQRLEAGNAFNAERASAYPYKEVYVEKPGGVSVYYRLDSYNPETGEIVSRKFTQLSDIQPQTAASYINEIPKKYPAGATIANVPSSGNLAGQRLEGNYILEVPVQTRPVPQSVIDAADNAGVVIRDPTGKVYR</sequence>
<dbReference type="RefSeq" id="WP_149633279.1">
    <property type="nucleotide sequence ID" value="NZ_VNIP01000003.1"/>
</dbReference>
<evidence type="ECO:0000259" key="2">
    <source>
        <dbReference type="SMART" id="SM00912"/>
    </source>
</evidence>
<dbReference type="GO" id="GO:0015936">
    <property type="term" value="P:coenzyme A metabolic process"/>
    <property type="evidence" value="ECO:0007669"/>
    <property type="project" value="InterPro"/>
</dbReference>
<dbReference type="Gene3D" id="2.160.20.10">
    <property type="entry name" value="Single-stranded right-handed beta-helix, Pectin lyase-like"/>
    <property type="match status" value="1"/>
</dbReference>
<gene>
    <name evidence="3" type="ORF">FP026_03725</name>
</gene>
<feature type="compositionally biased region" description="Polar residues" evidence="1">
    <location>
        <begin position="3239"/>
        <end position="3253"/>
    </location>
</feature>
<dbReference type="Proteomes" id="UP000323608">
    <property type="component" value="Unassembled WGS sequence"/>
</dbReference>
<dbReference type="InterPro" id="IPR002202">
    <property type="entry name" value="HMG_CoA_Rdtase"/>
</dbReference>
<dbReference type="InterPro" id="IPR012334">
    <property type="entry name" value="Pectin_lyas_fold"/>
</dbReference>
<dbReference type="InterPro" id="IPR008638">
    <property type="entry name" value="FhaB/CdiA-like_TPS"/>
</dbReference>
<comment type="caution">
    <text evidence="3">The sequence shown here is derived from an EMBL/GenBank/DDBJ whole genome shotgun (WGS) entry which is preliminary data.</text>
</comment>
<dbReference type="InterPro" id="IPR049271">
    <property type="entry name" value="DUF6862"/>
</dbReference>
<dbReference type="EMBL" id="VNIP01000003">
    <property type="protein sequence ID" value="KAA1184496.1"/>
    <property type="molecule type" value="Genomic_DNA"/>
</dbReference>
<reference evidence="3 4" key="1">
    <citation type="submission" date="2019-07" db="EMBL/GenBank/DDBJ databases">
        <title>The Draft Genome Sequence of Rhizobium tropici SARCC-755 Associated with Superior Nodulation on Pigeonpea (Cajanus cajan (L.) Millsp.).</title>
        <authorList>
            <person name="Bopape F.L."/>
            <person name="Hassen A.I."/>
            <person name="Swanevelder Z.H."/>
            <person name="Gwata E.T."/>
        </authorList>
    </citation>
    <scope>NUCLEOTIDE SEQUENCE [LARGE SCALE GENOMIC DNA]</scope>
    <source>
        <strain evidence="3 4">SARCC-755</strain>
    </source>
</reference>
<dbReference type="GO" id="GO:0004420">
    <property type="term" value="F:hydroxymethylglutaryl-CoA reductase (NADPH) activity"/>
    <property type="evidence" value="ECO:0007669"/>
    <property type="project" value="InterPro"/>
</dbReference>
<name>A0A5B0WCA8_RHITR</name>
<evidence type="ECO:0000313" key="4">
    <source>
        <dbReference type="Proteomes" id="UP000323608"/>
    </source>
</evidence>